<evidence type="ECO:0000259" key="1">
    <source>
        <dbReference type="Pfam" id="PF10597"/>
    </source>
</evidence>
<dbReference type="OrthoDB" id="2605559at2759"/>
<accession>A0A9P5MSG0</accession>
<proteinExistence type="predicted"/>
<dbReference type="InterPro" id="IPR019581">
    <property type="entry name" value="Prp8_U5-snRNA-bd"/>
</dbReference>
<gene>
    <name evidence="2" type="ORF">DFH94DRAFT_634645</name>
</gene>
<dbReference type="GO" id="GO:0017070">
    <property type="term" value="F:U6 snRNA binding"/>
    <property type="evidence" value="ECO:0007669"/>
    <property type="project" value="TreeGrafter"/>
</dbReference>
<feature type="domain" description="Pre-mRNA-processing-splicing factor 8 U5-snRNA-binding" evidence="1">
    <location>
        <begin position="3"/>
        <end position="47"/>
    </location>
</feature>
<protein>
    <recommendedName>
        <fullName evidence="1">Pre-mRNA-processing-splicing factor 8 U5-snRNA-binding domain-containing protein</fullName>
    </recommendedName>
</protein>
<dbReference type="InterPro" id="IPR027652">
    <property type="entry name" value="PRP8"/>
</dbReference>
<evidence type="ECO:0000313" key="2">
    <source>
        <dbReference type="EMBL" id="KAF8476702.1"/>
    </source>
</evidence>
<name>A0A9P5MSG0_9AGAM</name>
<dbReference type="GO" id="GO:0030623">
    <property type="term" value="F:U5 snRNA binding"/>
    <property type="evidence" value="ECO:0007669"/>
    <property type="project" value="TreeGrafter"/>
</dbReference>
<reference evidence="2" key="1">
    <citation type="submission" date="2019-10" db="EMBL/GenBank/DDBJ databases">
        <authorList>
            <consortium name="DOE Joint Genome Institute"/>
            <person name="Kuo A."/>
            <person name="Miyauchi S."/>
            <person name="Kiss E."/>
            <person name="Drula E."/>
            <person name="Kohler A."/>
            <person name="Sanchez-Garcia M."/>
            <person name="Andreopoulos B."/>
            <person name="Barry K.W."/>
            <person name="Bonito G."/>
            <person name="Buee M."/>
            <person name="Carver A."/>
            <person name="Chen C."/>
            <person name="Cichocki N."/>
            <person name="Clum A."/>
            <person name="Culley D."/>
            <person name="Crous P.W."/>
            <person name="Fauchery L."/>
            <person name="Girlanda M."/>
            <person name="Hayes R."/>
            <person name="Keri Z."/>
            <person name="LaButti K."/>
            <person name="Lipzen A."/>
            <person name="Lombard V."/>
            <person name="Magnuson J."/>
            <person name="Maillard F."/>
            <person name="Morin E."/>
            <person name="Murat C."/>
            <person name="Nolan M."/>
            <person name="Ohm R."/>
            <person name="Pangilinan J."/>
            <person name="Pereira M."/>
            <person name="Perotto S."/>
            <person name="Peter M."/>
            <person name="Riley R."/>
            <person name="Sitrit Y."/>
            <person name="Stielow B."/>
            <person name="Szollosi G."/>
            <person name="Zifcakova L."/>
            <person name="Stursova M."/>
            <person name="Spatafora J.W."/>
            <person name="Tedersoo L."/>
            <person name="Vaario L.-M."/>
            <person name="Yamada A."/>
            <person name="Yan M."/>
            <person name="Wang P."/>
            <person name="Xu J."/>
            <person name="Bruns T."/>
            <person name="Baldrian P."/>
            <person name="Vilgalys R."/>
            <person name="Henrissat B."/>
            <person name="Grigoriev I.V."/>
            <person name="Hibbett D."/>
            <person name="Nagy L.G."/>
            <person name="Martin F.M."/>
        </authorList>
    </citation>
    <scope>NUCLEOTIDE SEQUENCE</scope>
    <source>
        <strain evidence="2">Prilba</strain>
    </source>
</reference>
<keyword evidence="3" id="KW-1185">Reference proteome</keyword>
<dbReference type="Pfam" id="PF10597">
    <property type="entry name" value="U5_2-snRNA_bdg"/>
    <property type="match status" value="1"/>
</dbReference>
<dbReference type="GO" id="GO:0071013">
    <property type="term" value="C:catalytic step 2 spliceosome"/>
    <property type="evidence" value="ECO:0007669"/>
    <property type="project" value="TreeGrafter"/>
</dbReference>
<dbReference type="GO" id="GO:0030619">
    <property type="term" value="F:U1 snRNA binding"/>
    <property type="evidence" value="ECO:0007669"/>
    <property type="project" value="TreeGrafter"/>
</dbReference>
<dbReference type="AlphaFoldDB" id="A0A9P5MSG0"/>
<comment type="caution">
    <text evidence="2">The sequence shown here is derived from an EMBL/GenBank/DDBJ whole genome shotgun (WGS) entry which is preliminary data.</text>
</comment>
<dbReference type="GO" id="GO:0005682">
    <property type="term" value="C:U5 snRNP"/>
    <property type="evidence" value="ECO:0007669"/>
    <property type="project" value="TreeGrafter"/>
</dbReference>
<dbReference type="GO" id="GO:0030620">
    <property type="term" value="F:U2 snRNA binding"/>
    <property type="evidence" value="ECO:0007669"/>
    <property type="project" value="TreeGrafter"/>
</dbReference>
<dbReference type="PANTHER" id="PTHR11140:SF0">
    <property type="entry name" value="PRE-MRNA-PROCESSING-SPLICING FACTOR 8"/>
    <property type="match status" value="1"/>
</dbReference>
<dbReference type="GO" id="GO:0000244">
    <property type="term" value="P:spliceosomal tri-snRNP complex assembly"/>
    <property type="evidence" value="ECO:0007669"/>
    <property type="project" value="TreeGrafter"/>
</dbReference>
<dbReference type="PANTHER" id="PTHR11140">
    <property type="entry name" value="PRE-MRNA SPLICING FACTOR PRP8"/>
    <property type="match status" value="1"/>
</dbReference>
<evidence type="ECO:0000313" key="3">
    <source>
        <dbReference type="Proteomes" id="UP000759537"/>
    </source>
</evidence>
<organism evidence="2 3">
    <name type="scientific">Russula ochroleuca</name>
    <dbReference type="NCBI Taxonomy" id="152965"/>
    <lineage>
        <taxon>Eukaryota</taxon>
        <taxon>Fungi</taxon>
        <taxon>Dikarya</taxon>
        <taxon>Basidiomycota</taxon>
        <taxon>Agaricomycotina</taxon>
        <taxon>Agaricomycetes</taxon>
        <taxon>Russulales</taxon>
        <taxon>Russulaceae</taxon>
        <taxon>Russula</taxon>
    </lineage>
</organism>
<dbReference type="GO" id="GO:0097157">
    <property type="term" value="F:pre-mRNA intronic binding"/>
    <property type="evidence" value="ECO:0007669"/>
    <property type="project" value="TreeGrafter"/>
</dbReference>
<feature type="non-terminal residue" evidence="2">
    <location>
        <position position="83"/>
    </location>
</feature>
<dbReference type="EMBL" id="WHVB01000014">
    <property type="protein sequence ID" value="KAF8476702.1"/>
    <property type="molecule type" value="Genomic_DNA"/>
</dbReference>
<dbReference type="Proteomes" id="UP000759537">
    <property type="component" value="Unassembled WGS sequence"/>
</dbReference>
<reference evidence="2" key="2">
    <citation type="journal article" date="2020" name="Nat. Commun.">
        <title>Large-scale genome sequencing of mycorrhizal fungi provides insights into the early evolution of symbiotic traits.</title>
        <authorList>
            <person name="Miyauchi S."/>
            <person name="Kiss E."/>
            <person name="Kuo A."/>
            <person name="Drula E."/>
            <person name="Kohler A."/>
            <person name="Sanchez-Garcia M."/>
            <person name="Morin E."/>
            <person name="Andreopoulos B."/>
            <person name="Barry K.W."/>
            <person name="Bonito G."/>
            <person name="Buee M."/>
            <person name="Carver A."/>
            <person name="Chen C."/>
            <person name="Cichocki N."/>
            <person name="Clum A."/>
            <person name="Culley D."/>
            <person name="Crous P.W."/>
            <person name="Fauchery L."/>
            <person name="Girlanda M."/>
            <person name="Hayes R.D."/>
            <person name="Keri Z."/>
            <person name="LaButti K."/>
            <person name="Lipzen A."/>
            <person name="Lombard V."/>
            <person name="Magnuson J."/>
            <person name="Maillard F."/>
            <person name="Murat C."/>
            <person name="Nolan M."/>
            <person name="Ohm R.A."/>
            <person name="Pangilinan J."/>
            <person name="Pereira M.F."/>
            <person name="Perotto S."/>
            <person name="Peter M."/>
            <person name="Pfister S."/>
            <person name="Riley R."/>
            <person name="Sitrit Y."/>
            <person name="Stielow J.B."/>
            <person name="Szollosi G."/>
            <person name="Zifcakova L."/>
            <person name="Stursova M."/>
            <person name="Spatafora J.W."/>
            <person name="Tedersoo L."/>
            <person name="Vaario L.M."/>
            <person name="Yamada A."/>
            <person name="Yan M."/>
            <person name="Wang P."/>
            <person name="Xu J."/>
            <person name="Bruns T."/>
            <person name="Baldrian P."/>
            <person name="Vilgalys R."/>
            <person name="Dunand C."/>
            <person name="Henrissat B."/>
            <person name="Grigoriev I.V."/>
            <person name="Hibbett D."/>
            <person name="Nagy L.G."/>
            <person name="Martin F.M."/>
        </authorList>
    </citation>
    <scope>NUCLEOTIDE SEQUENCE</scope>
    <source>
        <strain evidence="2">Prilba</strain>
    </source>
</reference>
<sequence length="83" mass="9604">VLIVSQQEPGGLGMLMGHVLISPSDLRWSKQSNVGVTHFRGHGMRKTNYSQTVRYLQPWDSARVWSEFSMKCKRRMPKSLDRK</sequence>